<accession>A0AAD3TJS5</accession>
<evidence type="ECO:0000313" key="2">
    <source>
        <dbReference type="EMBL" id="GMH30805.1"/>
    </source>
</evidence>
<name>A0AAD3TJS5_NEPGR</name>
<reference evidence="2" key="1">
    <citation type="submission" date="2023-05" db="EMBL/GenBank/DDBJ databases">
        <title>Nepenthes gracilis genome sequencing.</title>
        <authorList>
            <person name="Fukushima K."/>
        </authorList>
    </citation>
    <scope>NUCLEOTIDE SEQUENCE</scope>
    <source>
        <strain evidence="2">SING2019-196</strain>
    </source>
</reference>
<organism evidence="2 3">
    <name type="scientific">Nepenthes gracilis</name>
    <name type="common">Slender pitcher plant</name>
    <dbReference type="NCBI Taxonomy" id="150966"/>
    <lineage>
        <taxon>Eukaryota</taxon>
        <taxon>Viridiplantae</taxon>
        <taxon>Streptophyta</taxon>
        <taxon>Embryophyta</taxon>
        <taxon>Tracheophyta</taxon>
        <taxon>Spermatophyta</taxon>
        <taxon>Magnoliopsida</taxon>
        <taxon>eudicotyledons</taxon>
        <taxon>Gunneridae</taxon>
        <taxon>Pentapetalae</taxon>
        <taxon>Caryophyllales</taxon>
        <taxon>Nepenthaceae</taxon>
        <taxon>Nepenthes</taxon>
    </lineage>
</organism>
<dbReference type="PANTHER" id="PTHR13402:SF6">
    <property type="entry name" value="SECRETORY 16, ISOFORM I"/>
    <property type="match status" value="1"/>
</dbReference>
<evidence type="ECO:0000313" key="3">
    <source>
        <dbReference type="Proteomes" id="UP001279734"/>
    </source>
</evidence>
<dbReference type="GO" id="GO:0070971">
    <property type="term" value="C:endoplasmic reticulum exit site"/>
    <property type="evidence" value="ECO:0007669"/>
    <property type="project" value="TreeGrafter"/>
</dbReference>
<gene>
    <name evidence="2" type="ORF">Nepgr_032648</name>
</gene>
<dbReference type="GO" id="GO:0007030">
    <property type="term" value="P:Golgi organization"/>
    <property type="evidence" value="ECO:0007669"/>
    <property type="project" value="TreeGrafter"/>
</dbReference>
<dbReference type="AlphaFoldDB" id="A0AAD3TJS5"/>
<dbReference type="PANTHER" id="PTHR13402">
    <property type="entry name" value="RGPR-RELATED"/>
    <property type="match status" value="1"/>
</dbReference>
<keyword evidence="3" id="KW-1185">Reference proteome</keyword>
<protein>
    <recommendedName>
        <fullName evidence="1">Sec16 central conserved domain-containing protein</fullName>
    </recommendedName>
</protein>
<dbReference type="GO" id="GO:0070973">
    <property type="term" value="P:protein localization to endoplasmic reticulum exit site"/>
    <property type="evidence" value="ECO:0007669"/>
    <property type="project" value="TreeGrafter"/>
</dbReference>
<dbReference type="EMBL" id="BSYO01000039">
    <property type="protein sequence ID" value="GMH30805.1"/>
    <property type="molecule type" value="Genomic_DNA"/>
</dbReference>
<comment type="caution">
    <text evidence="2">The sequence shown here is derived from an EMBL/GenBank/DDBJ whole genome shotgun (WGS) entry which is preliminary data.</text>
</comment>
<evidence type="ECO:0000259" key="1">
    <source>
        <dbReference type="Pfam" id="PF12932"/>
    </source>
</evidence>
<feature type="domain" description="Sec16 central conserved" evidence="1">
    <location>
        <begin position="160"/>
        <end position="244"/>
    </location>
</feature>
<sequence length="245" mass="26862">MGVLTRDRMETIINIRFACNLLRQGMKQVSINLDSPNIKTLEKIGDKDVISKVLQGRVLHQITQETDQLVASSARFGATILTSYKKSSQGYNISSWATGLNSFVPNGSPVWQFSFTHTVETNGPLQYDSREPDTVLQHLVPNGHHHAPHAGRPSVGRPPHALVTFGFGGKLIVMKDNSILENSLHGNNDAENHSIAVVVLMEAVKEKVIASGVTTWNCNYFHALHHQSLPGPLVGGTMGNKELQK</sequence>
<dbReference type="GO" id="GO:0012507">
    <property type="term" value="C:ER to Golgi transport vesicle membrane"/>
    <property type="evidence" value="ECO:0007669"/>
    <property type="project" value="TreeGrafter"/>
</dbReference>
<proteinExistence type="predicted"/>
<dbReference type="Proteomes" id="UP001279734">
    <property type="component" value="Unassembled WGS sequence"/>
</dbReference>
<dbReference type="InterPro" id="IPR024340">
    <property type="entry name" value="Sec16_CCD"/>
</dbReference>
<dbReference type="Pfam" id="PF12932">
    <property type="entry name" value="Sec16"/>
    <property type="match status" value="1"/>
</dbReference>